<protein>
    <submittedName>
        <fullName evidence="1">Uncharacterized protein</fullName>
    </submittedName>
</protein>
<dbReference type="EMBL" id="KN420897">
    <property type="protein sequence ID" value="KHG22193.1"/>
    <property type="molecule type" value="Genomic_DNA"/>
</dbReference>
<accession>A0A0B0P628</accession>
<name>A0A0B0P628_GOSAR</name>
<organism evidence="1 2">
    <name type="scientific">Gossypium arboreum</name>
    <name type="common">Tree cotton</name>
    <name type="synonym">Gossypium nanking</name>
    <dbReference type="NCBI Taxonomy" id="29729"/>
    <lineage>
        <taxon>Eukaryota</taxon>
        <taxon>Viridiplantae</taxon>
        <taxon>Streptophyta</taxon>
        <taxon>Embryophyta</taxon>
        <taxon>Tracheophyta</taxon>
        <taxon>Spermatophyta</taxon>
        <taxon>Magnoliopsida</taxon>
        <taxon>eudicotyledons</taxon>
        <taxon>Gunneridae</taxon>
        <taxon>Pentapetalae</taxon>
        <taxon>rosids</taxon>
        <taxon>malvids</taxon>
        <taxon>Malvales</taxon>
        <taxon>Malvaceae</taxon>
        <taxon>Malvoideae</taxon>
        <taxon>Gossypium</taxon>
    </lineage>
</organism>
<reference evidence="2" key="1">
    <citation type="submission" date="2014-09" db="EMBL/GenBank/DDBJ databases">
        <authorList>
            <person name="Mudge J."/>
            <person name="Ramaraj T."/>
            <person name="Lindquist I.E."/>
            <person name="Bharti A.K."/>
            <person name="Sundararajan A."/>
            <person name="Cameron C.T."/>
            <person name="Woodward J.E."/>
            <person name="May G.D."/>
            <person name="Brubaker C."/>
            <person name="Broadhvest J."/>
            <person name="Wilkins T.A."/>
        </authorList>
    </citation>
    <scope>NUCLEOTIDE SEQUENCE</scope>
    <source>
        <strain evidence="2">cv. AKA8401</strain>
    </source>
</reference>
<gene>
    <name evidence="1" type="ORF">F383_26749</name>
</gene>
<dbReference type="AlphaFoldDB" id="A0A0B0P628"/>
<sequence length="30" mass="3405">MSPDFSTEKLSKMLDIKVMIFHVGGKSCFQ</sequence>
<keyword evidence="2" id="KW-1185">Reference proteome</keyword>
<dbReference type="Proteomes" id="UP000032142">
    <property type="component" value="Unassembled WGS sequence"/>
</dbReference>
<evidence type="ECO:0000313" key="1">
    <source>
        <dbReference type="EMBL" id="KHG22193.1"/>
    </source>
</evidence>
<proteinExistence type="predicted"/>
<evidence type="ECO:0000313" key="2">
    <source>
        <dbReference type="Proteomes" id="UP000032142"/>
    </source>
</evidence>